<comment type="cofactor">
    <cofactor evidence="1">
        <name>FAD</name>
        <dbReference type="ChEBI" id="CHEBI:57692"/>
    </cofactor>
</comment>
<feature type="non-terminal residue" evidence="6">
    <location>
        <position position="1"/>
    </location>
</feature>
<name>A0A381VA49_9ZZZZ</name>
<keyword evidence="3" id="KW-0274">FAD</keyword>
<accession>A0A381VA49</accession>
<organism evidence="6">
    <name type="scientific">marine metagenome</name>
    <dbReference type="NCBI Taxonomy" id="408172"/>
    <lineage>
        <taxon>unclassified sequences</taxon>
        <taxon>metagenomes</taxon>
        <taxon>ecological metagenomes</taxon>
    </lineage>
</organism>
<dbReference type="Gene3D" id="3.30.9.10">
    <property type="entry name" value="D-Amino Acid Oxidase, subunit A, domain 2"/>
    <property type="match status" value="1"/>
</dbReference>
<dbReference type="Gene3D" id="3.50.50.60">
    <property type="entry name" value="FAD/NAD(P)-binding domain"/>
    <property type="match status" value="1"/>
</dbReference>
<sequence length="392" mass="41566">VNTGHVDVAVVGRGMLGSPCARLLAEAGCTVLLIGQGEPADRRTHDGVFASHHDDTRITRVIDPDPLRAWLGHRALDDFRRLEATTGEGILTEVGHLWIAPPDEVDLLAGASARFDLDCTRHDPAGLRAAFAHLKLPDGLDGILQGPGAGHLDPRAYVRAEGTACAMAGGTVVDALVDSVVERGTVVELETSAGTFHADRVVLATGPFFAHGDTPAGDLGLTIGTHTMLHVEPSPADAERLVDLPSLIVKPTDEDRHCFVLPPKAGPDGRIVVKIGVSHQGQELGADRIADWFRTDGNLEDAAHQERLLRDLFPDLEVVRRQTVPCVTTYTPSGHPVIDDLTGRVSALIGGNGYAAKCAPALGELAAGRLLGEPWPTEVDRGLFERAPGSQD</sequence>
<dbReference type="InterPro" id="IPR036188">
    <property type="entry name" value="FAD/NAD-bd_sf"/>
</dbReference>
<gene>
    <name evidence="6" type="ORF">METZ01_LOCUS89411</name>
</gene>
<evidence type="ECO:0000256" key="3">
    <source>
        <dbReference type="ARBA" id="ARBA00022827"/>
    </source>
</evidence>
<dbReference type="InterPro" id="IPR045170">
    <property type="entry name" value="MTOX"/>
</dbReference>
<dbReference type="PANTHER" id="PTHR10961">
    <property type="entry name" value="PEROXISOMAL SARCOSINE OXIDASE"/>
    <property type="match status" value="1"/>
</dbReference>
<dbReference type="SUPFAM" id="SSF51905">
    <property type="entry name" value="FAD/NAD(P)-binding domain"/>
    <property type="match status" value="1"/>
</dbReference>
<dbReference type="PANTHER" id="PTHR10961:SF10">
    <property type="entry name" value="FAD DEPENDENT OXIDOREDUCTASE DOMAIN-CONTAINING PROTEIN"/>
    <property type="match status" value="1"/>
</dbReference>
<evidence type="ECO:0000256" key="2">
    <source>
        <dbReference type="ARBA" id="ARBA00022630"/>
    </source>
</evidence>
<evidence type="ECO:0000313" key="6">
    <source>
        <dbReference type="EMBL" id="SVA36557.1"/>
    </source>
</evidence>
<dbReference type="InterPro" id="IPR006076">
    <property type="entry name" value="FAD-dep_OxRdtase"/>
</dbReference>
<dbReference type="Pfam" id="PF01266">
    <property type="entry name" value="DAO"/>
    <property type="match status" value="1"/>
</dbReference>
<keyword evidence="4" id="KW-0560">Oxidoreductase</keyword>
<feature type="domain" description="FAD dependent oxidoreductase" evidence="5">
    <location>
        <begin position="7"/>
        <end position="367"/>
    </location>
</feature>
<reference evidence="6" key="1">
    <citation type="submission" date="2018-05" db="EMBL/GenBank/DDBJ databases">
        <authorList>
            <person name="Lanie J.A."/>
            <person name="Ng W.-L."/>
            <person name="Kazmierczak K.M."/>
            <person name="Andrzejewski T.M."/>
            <person name="Davidsen T.M."/>
            <person name="Wayne K.J."/>
            <person name="Tettelin H."/>
            <person name="Glass J.I."/>
            <person name="Rusch D."/>
            <person name="Podicherti R."/>
            <person name="Tsui H.-C.T."/>
            <person name="Winkler M.E."/>
        </authorList>
    </citation>
    <scope>NUCLEOTIDE SEQUENCE</scope>
</reference>
<dbReference type="SUPFAM" id="SSF54373">
    <property type="entry name" value="FAD-linked reductases, C-terminal domain"/>
    <property type="match status" value="1"/>
</dbReference>
<dbReference type="GO" id="GO:0008115">
    <property type="term" value="F:sarcosine oxidase activity"/>
    <property type="evidence" value="ECO:0007669"/>
    <property type="project" value="TreeGrafter"/>
</dbReference>
<evidence type="ECO:0000256" key="1">
    <source>
        <dbReference type="ARBA" id="ARBA00001974"/>
    </source>
</evidence>
<protein>
    <recommendedName>
        <fullName evidence="5">FAD dependent oxidoreductase domain-containing protein</fullName>
    </recommendedName>
</protein>
<dbReference type="AlphaFoldDB" id="A0A381VA49"/>
<keyword evidence="2" id="KW-0285">Flavoprotein</keyword>
<evidence type="ECO:0000259" key="5">
    <source>
        <dbReference type="Pfam" id="PF01266"/>
    </source>
</evidence>
<proteinExistence type="predicted"/>
<dbReference type="GO" id="GO:0050660">
    <property type="term" value="F:flavin adenine dinucleotide binding"/>
    <property type="evidence" value="ECO:0007669"/>
    <property type="project" value="InterPro"/>
</dbReference>
<evidence type="ECO:0000256" key="4">
    <source>
        <dbReference type="ARBA" id="ARBA00023002"/>
    </source>
</evidence>
<dbReference type="EMBL" id="UINC01008111">
    <property type="protein sequence ID" value="SVA36557.1"/>
    <property type="molecule type" value="Genomic_DNA"/>
</dbReference>